<organism evidence="6 7">
    <name type="scientific">Haloferax larsenii</name>
    <dbReference type="NCBI Taxonomy" id="302484"/>
    <lineage>
        <taxon>Archaea</taxon>
        <taxon>Methanobacteriati</taxon>
        <taxon>Methanobacteriota</taxon>
        <taxon>Stenosarchaea group</taxon>
        <taxon>Halobacteria</taxon>
        <taxon>Halobacteriales</taxon>
        <taxon>Haloferacaceae</taxon>
        <taxon>Haloferax</taxon>
    </lineage>
</organism>
<keyword evidence="2 5" id="KW-0812">Transmembrane</keyword>
<feature type="transmembrane region" description="Helical" evidence="5">
    <location>
        <begin position="216"/>
        <end position="235"/>
    </location>
</feature>
<dbReference type="CDD" id="cd13967">
    <property type="entry name" value="PT_UbiA_5"/>
    <property type="match status" value="1"/>
</dbReference>
<feature type="transmembrane region" description="Helical" evidence="5">
    <location>
        <begin position="189"/>
        <end position="210"/>
    </location>
</feature>
<evidence type="ECO:0000256" key="4">
    <source>
        <dbReference type="ARBA" id="ARBA00023136"/>
    </source>
</evidence>
<feature type="transmembrane region" description="Helical" evidence="5">
    <location>
        <begin position="266"/>
        <end position="283"/>
    </location>
</feature>
<dbReference type="EMBL" id="FOAD01000001">
    <property type="protein sequence ID" value="SEK33655.1"/>
    <property type="molecule type" value="Genomic_DNA"/>
</dbReference>
<feature type="transmembrane region" description="Helical" evidence="5">
    <location>
        <begin position="69"/>
        <end position="88"/>
    </location>
</feature>
<sequence length="338" mass="35804">MFECNKTRCVTIGGCHGGIPVPRRGKYMSGEAKEVAGGVSNRAPSQTESTQWFTNPAEGVITAFRYSSAYLAVIAMVQVLLVTTALSLETTLAPAVVGLVTFAVYVGDRIADADTDAATNPERTAFIKRYERVLQHAVSLSYGLAIALAVLGGPVALAITLLPGVFWILYASEWLPSVTSHFRRLKDVLLVNSFVVAFAWALTLTVLPLAFADAPFTPAAAVMFVYFFLGIFVNVEIPNVRDAAGDSEIGVETLPVVLGVHRTRHVLLGVDALTASVLVAAAVTGVLDAMFVGALLLGLAFSLTVTSLVGRTTKEELLTIAAESEYVVVALALVPFAL</sequence>
<gene>
    <name evidence="6" type="ORF">SAMN04488691_101226</name>
</gene>
<evidence type="ECO:0000256" key="2">
    <source>
        <dbReference type="ARBA" id="ARBA00022692"/>
    </source>
</evidence>
<protein>
    <submittedName>
        <fullName evidence="6">4-hydroxybenzoate polyprenyltransferase</fullName>
    </submittedName>
</protein>
<keyword evidence="4 5" id="KW-0472">Membrane</keyword>
<feature type="transmembrane region" description="Helical" evidence="5">
    <location>
        <begin position="289"/>
        <end position="310"/>
    </location>
</feature>
<dbReference type="Proteomes" id="UP000183894">
    <property type="component" value="Unassembled WGS sequence"/>
</dbReference>
<feature type="transmembrane region" description="Helical" evidence="5">
    <location>
        <begin position="142"/>
        <end position="169"/>
    </location>
</feature>
<accession>A0A1H7GCV3</accession>
<evidence type="ECO:0000313" key="6">
    <source>
        <dbReference type="EMBL" id="SEK33655.1"/>
    </source>
</evidence>
<dbReference type="Pfam" id="PF01040">
    <property type="entry name" value="UbiA"/>
    <property type="match status" value="1"/>
</dbReference>
<evidence type="ECO:0000256" key="5">
    <source>
        <dbReference type="SAM" id="Phobius"/>
    </source>
</evidence>
<evidence type="ECO:0000256" key="3">
    <source>
        <dbReference type="ARBA" id="ARBA00022989"/>
    </source>
</evidence>
<comment type="subcellular location">
    <subcellularLocation>
        <location evidence="1">Cell membrane</location>
        <topology evidence="1">Multi-pass membrane protein</topology>
    </subcellularLocation>
</comment>
<proteinExistence type="predicted"/>
<dbReference type="AlphaFoldDB" id="A0A1H7GCV3"/>
<dbReference type="GO" id="GO:0016765">
    <property type="term" value="F:transferase activity, transferring alkyl or aryl (other than methyl) groups"/>
    <property type="evidence" value="ECO:0007669"/>
    <property type="project" value="InterPro"/>
</dbReference>
<reference evidence="6 7" key="1">
    <citation type="submission" date="2016-10" db="EMBL/GenBank/DDBJ databases">
        <authorList>
            <person name="de Groot N.N."/>
        </authorList>
    </citation>
    <scope>NUCLEOTIDE SEQUENCE [LARGE SCALE GENOMIC DNA]</scope>
    <source>
        <strain evidence="6 7">CDM_5</strain>
    </source>
</reference>
<keyword evidence="6" id="KW-0808">Transferase</keyword>
<keyword evidence="3 5" id="KW-1133">Transmembrane helix</keyword>
<dbReference type="InterPro" id="IPR000537">
    <property type="entry name" value="UbiA_prenyltransferase"/>
</dbReference>
<dbReference type="GO" id="GO:0005886">
    <property type="term" value="C:plasma membrane"/>
    <property type="evidence" value="ECO:0007669"/>
    <property type="project" value="UniProtKB-SubCell"/>
</dbReference>
<evidence type="ECO:0000256" key="1">
    <source>
        <dbReference type="ARBA" id="ARBA00004651"/>
    </source>
</evidence>
<name>A0A1H7GCV3_HALLR</name>
<evidence type="ECO:0000313" key="7">
    <source>
        <dbReference type="Proteomes" id="UP000183894"/>
    </source>
</evidence>